<dbReference type="CDD" id="cd07509">
    <property type="entry name" value="HAD_PPase"/>
    <property type="match status" value="1"/>
</dbReference>
<name>Q3S8Y5_PSESH</name>
<evidence type="ECO:0000256" key="1">
    <source>
        <dbReference type="ARBA" id="ARBA00001946"/>
    </source>
</evidence>
<evidence type="ECO:0000256" key="4">
    <source>
        <dbReference type="ARBA" id="ARBA00022842"/>
    </source>
</evidence>
<dbReference type="PANTHER" id="PTHR19288">
    <property type="entry name" value="4-NITROPHENYLPHOSPHATASE-RELATED"/>
    <property type="match status" value="1"/>
</dbReference>
<dbReference type="GO" id="GO:0046872">
    <property type="term" value="F:metal ion binding"/>
    <property type="evidence" value="ECO:0007669"/>
    <property type="project" value="UniProtKB-KW"/>
</dbReference>
<reference evidence="6" key="1">
    <citation type="journal article" date="2007" name="J. Bacteriol.">
        <title>Functional characterization of the gene cluster from Pseudomonas syringae pv. phaseolicola NPS3121 involved in synthesis of phaseolotoxin.</title>
        <authorList>
            <person name="Aguilera S."/>
            <person name="Lopez-Lopez K."/>
            <person name="Nieto Y."/>
            <person name="Garciduenas-Pina R."/>
            <person name="Hernandez-Guzman G."/>
            <person name="Hernandez-Flores J.L."/>
            <person name="Murillo J."/>
            <person name="Alvarez-Morales A."/>
        </authorList>
    </citation>
    <scope>NUCLEOTIDE SEQUENCE</scope>
    <source>
        <strain evidence="6">NPS3121</strain>
    </source>
</reference>
<dbReference type="PANTHER" id="PTHR19288:SF46">
    <property type="entry name" value="HALOACID DEHALOGENASE-LIKE HYDROLASE DOMAIN-CONTAINING PROTEIN 2"/>
    <property type="match status" value="1"/>
</dbReference>
<dbReference type="InterPro" id="IPR036412">
    <property type="entry name" value="HAD-like_sf"/>
</dbReference>
<comment type="similarity">
    <text evidence="2">Belongs to the HAD-like hydrolase superfamily.</text>
</comment>
<dbReference type="InterPro" id="IPR023214">
    <property type="entry name" value="HAD_sf"/>
</dbReference>
<dbReference type="Pfam" id="PF13242">
    <property type="entry name" value="Hydrolase_like"/>
    <property type="match status" value="1"/>
</dbReference>
<evidence type="ECO:0000256" key="2">
    <source>
        <dbReference type="ARBA" id="ARBA00007958"/>
    </source>
</evidence>
<sequence length="290" mass="31043">MAAASVSGATVAPAVKRLVHFQSLNCPGNLMKIKALLLDIDGTMVFKGHAIPGAAEAIEAARMAGLQLRFLTNITGQLPSTIAEDLQRHGINVRAEEIHTASTSCARYLKSLGDVSCFFLMPESVNSMFEGIARDHVSPDVVVIGDIGESFDYACLNQAFGYLHKGARLVVPHKNLFWFDPRGVRLDCGAFILGLEAASGKQALVTGKPSPVFFTSVMDSLGVKPSQTMIIGDDLLTDIAAAQHLEVAHALVLTGKGASYTESDVPRPERLWPSIAELSRFLAQSGHNTD</sequence>
<dbReference type="EMBL" id="DQ141263">
    <property type="protein sequence ID" value="AAZ99810.1"/>
    <property type="molecule type" value="Genomic_DNA"/>
</dbReference>
<dbReference type="SUPFAM" id="SSF56784">
    <property type="entry name" value="HAD-like"/>
    <property type="match status" value="1"/>
</dbReference>
<keyword evidence="4" id="KW-0460">Magnesium</keyword>
<dbReference type="AlphaFoldDB" id="Q3S8Y5"/>
<dbReference type="InterPro" id="IPR006355">
    <property type="entry name" value="LHPP/HDHD2"/>
</dbReference>
<evidence type="ECO:0000256" key="5">
    <source>
        <dbReference type="ARBA" id="ARBA00039666"/>
    </source>
</evidence>
<accession>Q3S8Y5</accession>
<dbReference type="GO" id="GO:0016791">
    <property type="term" value="F:phosphatase activity"/>
    <property type="evidence" value="ECO:0007669"/>
    <property type="project" value="InterPro"/>
</dbReference>
<protein>
    <recommendedName>
        <fullName evidence="5">Haloacid dehalogenase-like hydrolase domain-containing protein 2</fullName>
    </recommendedName>
</protein>
<proteinExistence type="inferred from homology"/>
<comment type="cofactor">
    <cofactor evidence="1">
        <name>Mg(2+)</name>
        <dbReference type="ChEBI" id="CHEBI:18420"/>
    </cofactor>
</comment>
<evidence type="ECO:0000256" key="3">
    <source>
        <dbReference type="ARBA" id="ARBA00022723"/>
    </source>
</evidence>
<keyword evidence="3" id="KW-0479">Metal-binding</keyword>
<dbReference type="InterPro" id="IPR006357">
    <property type="entry name" value="HAD-SF_hydro_IIA"/>
</dbReference>
<dbReference type="GO" id="GO:0005737">
    <property type="term" value="C:cytoplasm"/>
    <property type="evidence" value="ECO:0007669"/>
    <property type="project" value="TreeGrafter"/>
</dbReference>
<dbReference type="Pfam" id="PF13344">
    <property type="entry name" value="Hydrolase_6"/>
    <property type="match status" value="1"/>
</dbReference>
<evidence type="ECO:0000313" key="6">
    <source>
        <dbReference type="EMBL" id="AAZ99810.1"/>
    </source>
</evidence>
<dbReference type="NCBIfam" id="TIGR01460">
    <property type="entry name" value="HAD-SF-IIA"/>
    <property type="match status" value="1"/>
</dbReference>
<organism evidence="6">
    <name type="scientific">Pseudomonas savastanoi pv. phaseolicola</name>
    <name type="common">Pseudomonas syringae pv. phaseolicola</name>
    <dbReference type="NCBI Taxonomy" id="319"/>
    <lineage>
        <taxon>Bacteria</taxon>
        <taxon>Pseudomonadati</taxon>
        <taxon>Pseudomonadota</taxon>
        <taxon>Gammaproteobacteria</taxon>
        <taxon>Pseudomonadales</taxon>
        <taxon>Pseudomonadaceae</taxon>
        <taxon>Pseudomonas</taxon>
    </lineage>
</organism>
<dbReference type="Gene3D" id="3.40.50.1000">
    <property type="entry name" value="HAD superfamily/HAD-like"/>
    <property type="match status" value="2"/>
</dbReference>